<protein>
    <submittedName>
        <fullName evidence="6">TetR/AcrR family transcriptional regulator</fullName>
    </submittedName>
</protein>
<keyword evidence="2 4" id="KW-0238">DNA-binding</keyword>
<accession>A0ABV5TE38</accession>
<organism evidence="6 7">
    <name type="scientific">Streptosporangium vulgare</name>
    <dbReference type="NCBI Taxonomy" id="46190"/>
    <lineage>
        <taxon>Bacteria</taxon>
        <taxon>Bacillati</taxon>
        <taxon>Actinomycetota</taxon>
        <taxon>Actinomycetes</taxon>
        <taxon>Streptosporangiales</taxon>
        <taxon>Streptosporangiaceae</taxon>
        <taxon>Streptosporangium</taxon>
    </lineage>
</organism>
<dbReference type="EMBL" id="JBHMBS010000007">
    <property type="protein sequence ID" value="MFB9677377.1"/>
    <property type="molecule type" value="Genomic_DNA"/>
</dbReference>
<keyword evidence="3" id="KW-0804">Transcription</keyword>
<evidence type="ECO:0000313" key="7">
    <source>
        <dbReference type="Proteomes" id="UP001589610"/>
    </source>
</evidence>
<evidence type="ECO:0000256" key="2">
    <source>
        <dbReference type="ARBA" id="ARBA00023125"/>
    </source>
</evidence>
<sequence>MIARGGVRGRETGRALTRQRIVDAAVRIGDIESLDTLTIRRLATELGVGTMTLYSYFRSKDEILDAMADDVLGRIRLPQVDPGDPETLLVACGMAFRDMMRTHPCVVRLLSTRVNTSHASLAGSMEGVLALLRAAGLSERLTVQAYGLLITYALGFSSYQAPRVWGHAGGEDGEDVEELRRRRRHFYAGLPADRFPTMVELSGELTTLPSDDQFTRGLRLLARSLVAEMSSTA</sequence>
<dbReference type="RefSeq" id="WP_344744823.1">
    <property type="nucleotide sequence ID" value="NZ_BAAAWW010000052.1"/>
</dbReference>
<feature type="domain" description="HTH tetR-type" evidence="5">
    <location>
        <begin position="15"/>
        <end position="75"/>
    </location>
</feature>
<evidence type="ECO:0000313" key="6">
    <source>
        <dbReference type="EMBL" id="MFB9677377.1"/>
    </source>
</evidence>
<dbReference type="Pfam" id="PF00440">
    <property type="entry name" value="TetR_N"/>
    <property type="match status" value="1"/>
</dbReference>
<name>A0ABV5TE38_9ACTN</name>
<dbReference type="SUPFAM" id="SSF48498">
    <property type="entry name" value="Tetracyclin repressor-like, C-terminal domain"/>
    <property type="match status" value="1"/>
</dbReference>
<comment type="caution">
    <text evidence="6">The sequence shown here is derived from an EMBL/GenBank/DDBJ whole genome shotgun (WGS) entry which is preliminary data.</text>
</comment>
<reference evidence="6 7" key="1">
    <citation type="submission" date="2024-09" db="EMBL/GenBank/DDBJ databases">
        <authorList>
            <person name="Sun Q."/>
            <person name="Mori K."/>
        </authorList>
    </citation>
    <scope>NUCLEOTIDE SEQUENCE [LARGE SCALE GENOMIC DNA]</scope>
    <source>
        <strain evidence="6 7">JCM 3028</strain>
    </source>
</reference>
<dbReference type="Gene3D" id="1.10.10.60">
    <property type="entry name" value="Homeodomain-like"/>
    <property type="match status" value="1"/>
</dbReference>
<dbReference type="InterPro" id="IPR036271">
    <property type="entry name" value="Tet_transcr_reg_TetR-rel_C_sf"/>
</dbReference>
<feature type="DNA-binding region" description="H-T-H motif" evidence="4">
    <location>
        <begin position="38"/>
        <end position="57"/>
    </location>
</feature>
<evidence type="ECO:0000256" key="1">
    <source>
        <dbReference type="ARBA" id="ARBA00023015"/>
    </source>
</evidence>
<dbReference type="PANTHER" id="PTHR30055:SF151">
    <property type="entry name" value="TRANSCRIPTIONAL REGULATORY PROTEIN"/>
    <property type="match status" value="1"/>
</dbReference>
<evidence type="ECO:0000259" key="5">
    <source>
        <dbReference type="PROSITE" id="PS50977"/>
    </source>
</evidence>
<evidence type="ECO:0000256" key="4">
    <source>
        <dbReference type="PROSITE-ProRule" id="PRU00335"/>
    </source>
</evidence>
<dbReference type="InterPro" id="IPR004111">
    <property type="entry name" value="Repressor_TetR_C"/>
</dbReference>
<dbReference type="SUPFAM" id="SSF46689">
    <property type="entry name" value="Homeodomain-like"/>
    <property type="match status" value="1"/>
</dbReference>
<dbReference type="PANTHER" id="PTHR30055">
    <property type="entry name" value="HTH-TYPE TRANSCRIPTIONAL REGULATOR RUTR"/>
    <property type="match status" value="1"/>
</dbReference>
<dbReference type="InterPro" id="IPR009057">
    <property type="entry name" value="Homeodomain-like_sf"/>
</dbReference>
<dbReference type="Gene3D" id="1.10.357.10">
    <property type="entry name" value="Tetracycline Repressor, domain 2"/>
    <property type="match status" value="1"/>
</dbReference>
<dbReference type="InterPro" id="IPR050109">
    <property type="entry name" value="HTH-type_TetR-like_transc_reg"/>
</dbReference>
<keyword evidence="7" id="KW-1185">Reference proteome</keyword>
<dbReference type="InterPro" id="IPR001647">
    <property type="entry name" value="HTH_TetR"/>
</dbReference>
<dbReference type="Pfam" id="PF02909">
    <property type="entry name" value="TetR_C_1"/>
    <property type="match status" value="1"/>
</dbReference>
<dbReference type="Proteomes" id="UP001589610">
    <property type="component" value="Unassembled WGS sequence"/>
</dbReference>
<dbReference type="PROSITE" id="PS50977">
    <property type="entry name" value="HTH_TETR_2"/>
    <property type="match status" value="1"/>
</dbReference>
<proteinExistence type="predicted"/>
<keyword evidence="1" id="KW-0805">Transcription regulation</keyword>
<gene>
    <name evidence="6" type="ORF">ACFFRH_18000</name>
</gene>
<evidence type="ECO:0000256" key="3">
    <source>
        <dbReference type="ARBA" id="ARBA00023163"/>
    </source>
</evidence>